<evidence type="ECO:0000313" key="1">
    <source>
        <dbReference type="EMBL" id="EMS73722.1"/>
    </source>
</evidence>
<organism evidence="1 2">
    <name type="scientific">Ruminiclostridium cellobioparum subsp. termitidis CT1112</name>
    <dbReference type="NCBI Taxonomy" id="1195236"/>
    <lineage>
        <taxon>Bacteria</taxon>
        <taxon>Bacillati</taxon>
        <taxon>Bacillota</taxon>
        <taxon>Clostridia</taxon>
        <taxon>Eubacteriales</taxon>
        <taxon>Oscillospiraceae</taxon>
        <taxon>Ruminiclostridium</taxon>
    </lineage>
</organism>
<reference evidence="1 2" key="1">
    <citation type="journal article" date="2013" name="Genome Announc.">
        <title>Draft Genome Sequence of the Cellulolytic, Mesophilic, Anaerobic Bacterium Clostridium termitidis Strain CT1112 (DSM 5398).</title>
        <authorList>
            <person name="Lal S."/>
            <person name="Ramachandran U."/>
            <person name="Zhang X."/>
            <person name="Munir R."/>
            <person name="Sparling R."/>
            <person name="Levin D.B."/>
        </authorList>
    </citation>
    <scope>NUCLEOTIDE SEQUENCE [LARGE SCALE GENOMIC DNA]</scope>
    <source>
        <strain evidence="1 2">CT1112</strain>
    </source>
</reference>
<keyword evidence="2" id="KW-1185">Reference proteome</keyword>
<dbReference type="InterPro" id="IPR014986">
    <property type="entry name" value="XkdN-like"/>
</dbReference>
<dbReference type="Gene3D" id="3.30.2220.30">
    <property type="match status" value="1"/>
</dbReference>
<protein>
    <submittedName>
        <fullName evidence="1">Phage XkdN-like protein</fullName>
    </submittedName>
</protein>
<proteinExistence type="predicted"/>
<name>S0FPA4_RUMCE</name>
<sequence>MNLTEMLLASDISEFSMPERELEIKRLSNLYRHPFVITFRAIRPDEEEEIQRDCMTITKDGVDLDSSRMKYSTAAKCILSPDIRNKELQKKFNAENHMELLKKMFLIGEVSAVYDQIQELSGYGKDKVEEIKNL</sequence>
<dbReference type="Proteomes" id="UP000014155">
    <property type="component" value="Unassembled WGS sequence"/>
</dbReference>
<dbReference type="InterPro" id="IPR038559">
    <property type="entry name" value="XkdN-like_sf"/>
</dbReference>
<dbReference type="RefSeq" id="WP_004623501.1">
    <property type="nucleotide sequence ID" value="NZ_AORV01000015.1"/>
</dbReference>
<comment type="caution">
    <text evidence="1">The sequence shown here is derived from an EMBL/GenBank/DDBJ whole genome shotgun (WGS) entry which is preliminary data.</text>
</comment>
<dbReference type="STRING" id="1195236.CTER_0287"/>
<accession>S0FPA4</accession>
<dbReference type="eggNOG" id="ENOG50336EB">
    <property type="taxonomic scope" value="Bacteria"/>
</dbReference>
<dbReference type="PATRIC" id="fig|1195236.3.peg.594"/>
<dbReference type="Pfam" id="PF08890">
    <property type="entry name" value="Phage_TAC_5"/>
    <property type="match status" value="1"/>
</dbReference>
<dbReference type="AlphaFoldDB" id="S0FPA4"/>
<gene>
    <name evidence="1" type="ORF">CTER_0287</name>
</gene>
<evidence type="ECO:0000313" key="2">
    <source>
        <dbReference type="Proteomes" id="UP000014155"/>
    </source>
</evidence>
<dbReference type="EMBL" id="AORV01000015">
    <property type="protein sequence ID" value="EMS73722.1"/>
    <property type="molecule type" value="Genomic_DNA"/>
</dbReference>